<dbReference type="GO" id="GO:0046452">
    <property type="term" value="P:dihydrofolate metabolic process"/>
    <property type="evidence" value="ECO:0007669"/>
    <property type="project" value="TreeGrafter"/>
</dbReference>
<evidence type="ECO:0000256" key="4">
    <source>
        <dbReference type="ARBA" id="ARBA00022857"/>
    </source>
</evidence>
<organism evidence="10 11">
    <name type="scientific">Toxocara canis</name>
    <name type="common">Canine roundworm</name>
    <dbReference type="NCBI Taxonomy" id="6265"/>
    <lineage>
        <taxon>Eukaryota</taxon>
        <taxon>Metazoa</taxon>
        <taxon>Ecdysozoa</taxon>
        <taxon>Nematoda</taxon>
        <taxon>Chromadorea</taxon>
        <taxon>Rhabditida</taxon>
        <taxon>Spirurina</taxon>
        <taxon>Ascaridomorpha</taxon>
        <taxon>Ascaridoidea</taxon>
        <taxon>Toxocaridae</taxon>
        <taxon>Toxocara</taxon>
    </lineage>
</organism>
<dbReference type="GO" id="GO:0005739">
    <property type="term" value="C:mitochondrion"/>
    <property type="evidence" value="ECO:0007669"/>
    <property type="project" value="TreeGrafter"/>
</dbReference>
<name>A0A183V438_TOXCA</name>
<gene>
    <name evidence="9" type="ORF">TCNE_LOCUS15507</name>
</gene>
<dbReference type="UniPathway" id="UPA00077">
    <property type="reaction ID" value="UER00158"/>
</dbReference>
<keyword evidence="5" id="KW-0560">Oxidoreductase</keyword>
<protein>
    <recommendedName>
        <fullName evidence="2">dihydrofolate reductase</fullName>
        <ecNumber evidence="2">1.5.1.3</ecNumber>
    </recommendedName>
</protein>
<comment type="catalytic activity">
    <reaction evidence="6">
        <text>(6S)-5,6,7,8-tetrahydrofolate + NADP(+) = 7,8-dihydrofolate + NADPH + H(+)</text>
        <dbReference type="Rhea" id="RHEA:15009"/>
        <dbReference type="ChEBI" id="CHEBI:15378"/>
        <dbReference type="ChEBI" id="CHEBI:57451"/>
        <dbReference type="ChEBI" id="CHEBI:57453"/>
        <dbReference type="ChEBI" id="CHEBI:57783"/>
        <dbReference type="ChEBI" id="CHEBI:58349"/>
        <dbReference type="EC" id="1.5.1.3"/>
    </reaction>
</comment>
<dbReference type="AlphaFoldDB" id="A0A183V438"/>
<sequence length="251" mass="28635">MLSATFPAKSNLYSERSAEYRFYSSSEDIALERVVSKYHSESVNIHCTGALQVGTLHDVCSTEMVPPRIPINIIVAMDSRGGIGKNGDLPWHIPEDLEYFYMTTMKTVDPAKMNAVLMGRKVWESLPTEWRPLKGRLNVVLSRSMKEPKDGSCVVARSFESAIELLNSMGDKIETIWDIGGSRPYDDGLRSDQLRKIYVTFIEGDFNADVFFPSVDFGRYRKEVDFSSEKERCYNGIFYRFETFSVSHQET</sequence>
<evidence type="ECO:0000256" key="3">
    <source>
        <dbReference type="ARBA" id="ARBA00022563"/>
    </source>
</evidence>
<evidence type="ECO:0000313" key="11">
    <source>
        <dbReference type="WBParaSite" id="TCNE_0001550901-mRNA-1"/>
    </source>
</evidence>
<dbReference type="PANTHER" id="PTHR48069:SF3">
    <property type="entry name" value="DIHYDROFOLATE REDUCTASE"/>
    <property type="match status" value="1"/>
</dbReference>
<dbReference type="WBParaSite" id="TCNE_0001550901-mRNA-1">
    <property type="protein sequence ID" value="TCNE_0001550901-mRNA-1"/>
    <property type="gene ID" value="TCNE_0001550901"/>
</dbReference>
<accession>A0A183V438</accession>
<comment type="similarity">
    <text evidence="7">Belongs to the dihydrofolate reductase family.</text>
</comment>
<reference evidence="9 10" key="2">
    <citation type="submission" date="2018-11" db="EMBL/GenBank/DDBJ databases">
        <authorList>
            <consortium name="Pathogen Informatics"/>
        </authorList>
    </citation>
    <scope>NUCLEOTIDE SEQUENCE [LARGE SCALE GENOMIC DNA]</scope>
</reference>
<dbReference type="Pfam" id="PF00186">
    <property type="entry name" value="DHFR_1"/>
    <property type="match status" value="1"/>
</dbReference>
<dbReference type="GO" id="GO:0006730">
    <property type="term" value="P:one-carbon metabolic process"/>
    <property type="evidence" value="ECO:0007669"/>
    <property type="project" value="UniProtKB-KW"/>
</dbReference>
<dbReference type="PRINTS" id="PR00070">
    <property type="entry name" value="DHFR"/>
</dbReference>
<dbReference type="PROSITE" id="PS51330">
    <property type="entry name" value="DHFR_2"/>
    <property type="match status" value="1"/>
</dbReference>
<dbReference type="InterPro" id="IPR017925">
    <property type="entry name" value="DHFR_CS"/>
</dbReference>
<feature type="domain" description="DHFR" evidence="8">
    <location>
        <begin position="70"/>
        <end position="246"/>
    </location>
</feature>
<dbReference type="EMBL" id="UYWY01022915">
    <property type="protein sequence ID" value="VDM46828.1"/>
    <property type="molecule type" value="Genomic_DNA"/>
</dbReference>
<evidence type="ECO:0000256" key="7">
    <source>
        <dbReference type="RuleBase" id="RU004474"/>
    </source>
</evidence>
<proteinExistence type="inferred from homology"/>
<evidence type="ECO:0000256" key="6">
    <source>
        <dbReference type="ARBA" id="ARBA00048873"/>
    </source>
</evidence>
<dbReference type="GO" id="GO:0004146">
    <property type="term" value="F:dihydrofolate reductase activity"/>
    <property type="evidence" value="ECO:0007669"/>
    <property type="project" value="UniProtKB-EC"/>
</dbReference>
<reference evidence="11" key="1">
    <citation type="submission" date="2016-06" db="UniProtKB">
        <authorList>
            <consortium name="WormBaseParasite"/>
        </authorList>
    </citation>
    <scope>IDENTIFICATION</scope>
</reference>
<dbReference type="GO" id="GO:0046654">
    <property type="term" value="P:tetrahydrofolate biosynthetic process"/>
    <property type="evidence" value="ECO:0007669"/>
    <property type="project" value="UniProtKB-UniPathway"/>
</dbReference>
<keyword evidence="3" id="KW-0554">One-carbon metabolism</keyword>
<dbReference type="Gene3D" id="3.40.430.10">
    <property type="entry name" value="Dihydrofolate Reductase, subunit A"/>
    <property type="match status" value="1"/>
</dbReference>
<evidence type="ECO:0000256" key="5">
    <source>
        <dbReference type="ARBA" id="ARBA00023002"/>
    </source>
</evidence>
<dbReference type="GO" id="GO:0046655">
    <property type="term" value="P:folic acid metabolic process"/>
    <property type="evidence" value="ECO:0007669"/>
    <property type="project" value="TreeGrafter"/>
</dbReference>
<evidence type="ECO:0000313" key="9">
    <source>
        <dbReference type="EMBL" id="VDM46828.1"/>
    </source>
</evidence>
<evidence type="ECO:0000313" key="10">
    <source>
        <dbReference type="Proteomes" id="UP000050794"/>
    </source>
</evidence>
<dbReference type="InterPro" id="IPR012259">
    <property type="entry name" value="DHFR"/>
</dbReference>
<dbReference type="InterPro" id="IPR001796">
    <property type="entry name" value="DHFR_dom"/>
</dbReference>
<dbReference type="PROSITE" id="PS00075">
    <property type="entry name" value="DHFR_1"/>
    <property type="match status" value="1"/>
</dbReference>
<dbReference type="SUPFAM" id="SSF53597">
    <property type="entry name" value="Dihydrofolate reductase-like"/>
    <property type="match status" value="1"/>
</dbReference>
<dbReference type="PANTHER" id="PTHR48069">
    <property type="entry name" value="DIHYDROFOLATE REDUCTASE"/>
    <property type="match status" value="1"/>
</dbReference>
<dbReference type="Proteomes" id="UP000050794">
    <property type="component" value="Unassembled WGS sequence"/>
</dbReference>
<dbReference type="InterPro" id="IPR024072">
    <property type="entry name" value="DHFR-like_dom_sf"/>
</dbReference>
<comment type="pathway">
    <text evidence="1">Cofactor biosynthesis; tetrahydrofolate biosynthesis; 5,6,7,8-tetrahydrofolate from 7,8-dihydrofolate: step 1/1.</text>
</comment>
<dbReference type="GO" id="GO:0050661">
    <property type="term" value="F:NADP binding"/>
    <property type="evidence" value="ECO:0007669"/>
    <property type="project" value="InterPro"/>
</dbReference>
<evidence type="ECO:0000256" key="1">
    <source>
        <dbReference type="ARBA" id="ARBA00004903"/>
    </source>
</evidence>
<evidence type="ECO:0000256" key="2">
    <source>
        <dbReference type="ARBA" id="ARBA00012856"/>
    </source>
</evidence>
<keyword evidence="10" id="KW-1185">Reference proteome</keyword>
<dbReference type="CDD" id="cd00209">
    <property type="entry name" value="DHFR"/>
    <property type="match status" value="1"/>
</dbReference>
<evidence type="ECO:0000259" key="8">
    <source>
        <dbReference type="PROSITE" id="PS51330"/>
    </source>
</evidence>
<dbReference type="EC" id="1.5.1.3" evidence="2"/>
<keyword evidence="4" id="KW-0521">NADP</keyword>